<proteinExistence type="inferred from homology"/>
<evidence type="ECO:0000256" key="1">
    <source>
        <dbReference type="ARBA" id="ARBA00009737"/>
    </source>
</evidence>
<evidence type="ECO:0000313" key="4">
    <source>
        <dbReference type="Proteomes" id="UP000008827"/>
    </source>
</evidence>
<comment type="similarity">
    <text evidence="1">Belongs to the REF/SRPP family.</text>
</comment>
<keyword evidence="4" id="KW-1185">Reference proteome</keyword>
<dbReference type="PANTHER" id="PTHR33732:SF9">
    <property type="entry name" value="REF_SRPP-LIKE PROTEIN OS05G0151300_LOC_OS05G05940"/>
    <property type="match status" value="1"/>
</dbReference>
<dbReference type="PANTHER" id="PTHR33732">
    <property type="entry name" value="REF/SRPP-LIKE PROTEIN OS05G0151300/LOC_OS05G05940"/>
    <property type="match status" value="1"/>
</dbReference>
<dbReference type="EnsemblPlants" id="KRH72175">
    <property type="protein sequence ID" value="KRH72175"/>
    <property type="gene ID" value="GLYMA_02G195800"/>
</dbReference>
<dbReference type="STRING" id="3847.A0A0R0L932"/>
<dbReference type="Pfam" id="PF05755">
    <property type="entry name" value="REF"/>
    <property type="match status" value="1"/>
</dbReference>
<protein>
    <submittedName>
        <fullName evidence="2 3">Uncharacterized protein</fullName>
    </submittedName>
</protein>
<dbReference type="InParanoid" id="A0A0R0L932"/>
<dbReference type="Proteomes" id="UP000008827">
    <property type="component" value="Chromosome 2"/>
</dbReference>
<dbReference type="Gramene" id="KRH72175">
    <property type="protein sequence ID" value="KRH72175"/>
    <property type="gene ID" value="GLYMA_02G195800"/>
</dbReference>
<organism evidence="2">
    <name type="scientific">Glycine max</name>
    <name type="common">Soybean</name>
    <name type="synonym">Glycine hispida</name>
    <dbReference type="NCBI Taxonomy" id="3847"/>
    <lineage>
        <taxon>Eukaryota</taxon>
        <taxon>Viridiplantae</taxon>
        <taxon>Streptophyta</taxon>
        <taxon>Embryophyta</taxon>
        <taxon>Tracheophyta</taxon>
        <taxon>Spermatophyta</taxon>
        <taxon>Magnoliopsida</taxon>
        <taxon>eudicotyledons</taxon>
        <taxon>Gunneridae</taxon>
        <taxon>Pentapetalae</taxon>
        <taxon>rosids</taxon>
        <taxon>fabids</taxon>
        <taxon>Fabales</taxon>
        <taxon>Fabaceae</taxon>
        <taxon>Papilionoideae</taxon>
        <taxon>50 kb inversion clade</taxon>
        <taxon>NPAAA clade</taxon>
        <taxon>indigoferoid/millettioid clade</taxon>
        <taxon>Phaseoleae</taxon>
        <taxon>Glycine</taxon>
        <taxon>Glycine subgen. Soja</taxon>
    </lineage>
</organism>
<dbReference type="EMBL" id="CM000835">
    <property type="protein sequence ID" value="KRH72175.1"/>
    <property type="molecule type" value="Genomic_DNA"/>
</dbReference>
<gene>
    <name evidence="2" type="ORF">GLYMA_02G195800</name>
</gene>
<dbReference type="OMA" id="CAVFAWR"/>
<reference evidence="2 3" key="1">
    <citation type="journal article" date="2010" name="Nature">
        <title>Genome sequence of the palaeopolyploid soybean.</title>
        <authorList>
            <person name="Schmutz J."/>
            <person name="Cannon S.B."/>
            <person name="Schlueter J."/>
            <person name="Ma J."/>
            <person name="Mitros T."/>
            <person name="Nelson W."/>
            <person name="Hyten D.L."/>
            <person name="Song Q."/>
            <person name="Thelen J.J."/>
            <person name="Cheng J."/>
            <person name="Xu D."/>
            <person name="Hellsten U."/>
            <person name="May G.D."/>
            <person name="Yu Y."/>
            <person name="Sakurai T."/>
            <person name="Umezawa T."/>
            <person name="Bhattacharyya M.K."/>
            <person name="Sandhu D."/>
            <person name="Valliyodan B."/>
            <person name="Lindquist E."/>
            <person name="Peto M."/>
            <person name="Grant D."/>
            <person name="Shu S."/>
            <person name="Goodstein D."/>
            <person name="Barry K."/>
            <person name="Futrell-Griggs M."/>
            <person name="Abernathy B."/>
            <person name="Du J."/>
            <person name="Tian Z."/>
            <person name="Zhu L."/>
            <person name="Gill N."/>
            <person name="Joshi T."/>
            <person name="Libault M."/>
            <person name="Sethuraman A."/>
            <person name="Zhang X.-C."/>
            <person name="Shinozaki K."/>
            <person name="Nguyen H.T."/>
            <person name="Wing R.A."/>
            <person name="Cregan P."/>
            <person name="Specht J."/>
            <person name="Grimwood J."/>
            <person name="Rokhsar D."/>
            <person name="Stacey G."/>
            <person name="Shoemaker R.C."/>
            <person name="Jackson S.A."/>
        </authorList>
    </citation>
    <scope>NUCLEOTIDE SEQUENCE</scope>
    <source>
        <strain evidence="3">cv. Williams 82</strain>
        <tissue evidence="2">Callus</tissue>
    </source>
</reference>
<name>A0A0R0L932_SOYBN</name>
<dbReference type="InterPro" id="IPR008802">
    <property type="entry name" value="REF"/>
</dbReference>
<sequence>MCYAILYSYTKERAGCLKPNVDIVEEVMKTFVASVYDRFHLVPDEVLKYTNRKVVELDNHVPSNVKKAYEPTTTAKQCAVFAWRKLH</sequence>
<evidence type="ECO:0000313" key="2">
    <source>
        <dbReference type="EMBL" id="KRH72175.1"/>
    </source>
</evidence>
<accession>A0A0R0L932</accession>
<evidence type="ECO:0000313" key="3">
    <source>
        <dbReference type="EnsemblPlants" id="KRH72175"/>
    </source>
</evidence>
<reference evidence="3" key="2">
    <citation type="submission" date="2018-02" db="UniProtKB">
        <authorList>
            <consortium name="EnsemblPlants"/>
        </authorList>
    </citation>
    <scope>IDENTIFICATION</scope>
    <source>
        <strain evidence="3">Williams 82</strain>
    </source>
</reference>
<reference evidence="2" key="3">
    <citation type="submission" date="2018-07" db="EMBL/GenBank/DDBJ databases">
        <title>WGS assembly of Glycine max.</title>
        <authorList>
            <person name="Schmutz J."/>
            <person name="Cannon S."/>
            <person name="Schlueter J."/>
            <person name="Ma J."/>
            <person name="Mitros T."/>
            <person name="Nelson W."/>
            <person name="Hyten D."/>
            <person name="Song Q."/>
            <person name="Thelen J."/>
            <person name="Cheng J."/>
            <person name="Xu D."/>
            <person name="Hellsten U."/>
            <person name="May G."/>
            <person name="Yu Y."/>
            <person name="Sakurai T."/>
            <person name="Umezawa T."/>
            <person name="Bhattacharyya M."/>
            <person name="Sandhu D."/>
            <person name="Valliyodan B."/>
            <person name="Lindquist E."/>
            <person name="Peto M."/>
            <person name="Grant D."/>
            <person name="Shu S."/>
            <person name="Goodstein D."/>
            <person name="Barry K."/>
            <person name="Futrell-Griggs M."/>
            <person name="Abernathy B."/>
            <person name="Du J."/>
            <person name="Tian Z."/>
            <person name="Zhu L."/>
            <person name="Gill N."/>
            <person name="Joshi T."/>
            <person name="Libault M."/>
            <person name="Sethuraman A."/>
            <person name="Zhang X."/>
            <person name="Shinozaki K."/>
            <person name="Nguyen H."/>
            <person name="Wing R."/>
            <person name="Cregan P."/>
            <person name="Specht J."/>
            <person name="Grimwood J."/>
            <person name="Rokhsar D."/>
            <person name="Stacey G."/>
            <person name="Shoemaker R."/>
            <person name="Jackson S."/>
        </authorList>
    </citation>
    <scope>NUCLEOTIDE SEQUENCE</scope>
    <source>
        <tissue evidence="2">Callus</tissue>
    </source>
</reference>
<dbReference type="AlphaFoldDB" id="A0A0R0L932"/>